<name>A0A9D1KWC9_9FIRM</name>
<dbReference type="Proteomes" id="UP000824164">
    <property type="component" value="Unassembled WGS sequence"/>
</dbReference>
<evidence type="ECO:0000313" key="2">
    <source>
        <dbReference type="Proteomes" id="UP000824164"/>
    </source>
</evidence>
<dbReference type="AlphaFoldDB" id="A0A9D1KWC9"/>
<accession>A0A9D1KWC9</accession>
<reference evidence="1" key="1">
    <citation type="submission" date="2020-10" db="EMBL/GenBank/DDBJ databases">
        <authorList>
            <person name="Gilroy R."/>
        </authorList>
    </citation>
    <scope>NUCLEOTIDE SEQUENCE</scope>
    <source>
        <strain evidence="1">CHK187-14744</strain>
    </source>
</reference>
<evidence type="ECO:0000313" key="1">
    <source>
        <dbReference type="EMBL" id="HIU02252.1"/>
    </source>
</evidence>
<proteinExistence type="predicted"/>
<gene>
    <name evidence="1" type="ORF">IAB63_03240</name>
</gene>
<protein>
    <submittedName>
        <fullName evidence="1">Uncharacterized protein</fullName>
    </submittedName>
</protein>
<reference evidence="1" key="2">
    <citation type="journal article" date="2021" name="PeerJ">
        <title>Extensive microbial diversity within the chicken gut microbiome revealed by metagenomics and culture.</title>
        <authorList>
            <person name="Gilroy R."/>
            <person name="Ravi A."/>
            <person name="Getino M."/>
            <person name="Pursley I."/>
            <person name="Horton D.L."/>
            <person name="Alikhan N.F."/>
            <person name="Baker D."/>
            <person name="Gharbi K."/>
            <person name="Hall N."/>
            <person name="Watson M."/>
            <person name="Adriaenssens E.M."/>
            <person name="Foster-Nyarko E."/>
            <person name="Jarju S."/>
            <person name="Secka A."/>
            <person name="Antonio M."/>
            <person name="Oren A."/>
            <person name="Chaudhuri R.R."/>
            <person name="La Ragione R."/>
            <person name="Hildebrand F."/>
            <person name="Pallen M.J."/>
        </authorList>
    </citation>
    <scope>NUCLEOTIDE SEQUENCE</scope>
    <source>
        <strain evidence="1">CHK187-14744</strain>
    </source>
</reference>
<organism evidence="1 2">
    <name type="scientific">Candidatus Onthocola gallistercoris</name>
    <dbReference type="NCBI Taxonomy" id="2840876"/>
    <lineage>
        <taxon>Bacteria</taxon>
        <taxon>Bacillati</taxon>
        <taxon>Bacillota</taxon>
        <taxon>Bacilli</taxon>
        <taxon>Candidatus Onthocola</taxon>
    </lineage>
</organism>
<dbReference type="EMBL" id="DVLT01000022">
    <property type="protein sequence ID" value="HIU02252.1"/>
    <property type="molecule type" value="Genomic_DNA"/>
</dbReference>
<sequence>MKYKTMQYWHKLEHFYPYILESQHNENIKTFMIHGKEDFPKFDRPDIPKNMQVRYYEVYLGIFKADSALNVIAKRLRAEKEFQDESDERSCFCKFRLDPRGHFDKGSFKVSSFPWAVQRVTQEKIYLEKWDDDFHKFQELFFMKLFAAPDAITYEMMEDIIKYVSASIGWEIVFDEFWLRMDRVIGEYRQPAKTDVLEKDEEDYDINTVVDELVKANDLLNSFFVRDLERINAQIQKGNYGKALDESSI</sequence>
<comment type="caution">
    <text evidence="1">The sequence shown here is derived from an EMBL/GenBank/DDBJ whole genome shotgun (WGS) entry which is preliminary data.</text>
</comment>